<dbReference type="CDD" id="cd03360">
    <property type="entry name" value="LbH_AT_putative"/>
    <property type="match status" value="1"/>
</dbReference>
<dbReference type="Gene3D" id="2.160.10.10">
    <property type="entry name" value="Hexapeptide repeat proteins"/>
    <property type="match status" value="1"/>
</dbReference>
<name>A0ABU3DNH0_9FLAO</name>
<protein>
    <submittedName>
        <fullName evidence="3">Acetyltransferase</fullName>
    </submittedName>
</protein>
<gene>
    <name evidence="3" type="ORF">RM541_02740</name>
</gene>
<feature type="domain" description="PglD N-terminal" evidence="2">
    <location>
        <begin position="5"/>
        <end position="82"/>
    </location>
</feature>
<dbReference type="InterPro" id="IPR041561">
    <property type="entry name" value="PglD_N"/>
</dbReference>
<sequence length="223" mass="24309">MKITNVVVFGAGPHGRVIIDILQDQPEYKIVGVIDSVQTIGSEFYGYEVIGRQNELKALCDKYNFHSGIVGLGDNYSREKVVLEIQERNDNFNFINAISKFSFLSPSISIGVGNAIMPGVVINSESIISNHCLLNTNSVLEHDSVMENFASLSVGVKTGGLCKFGKYSAMSIGSTILDRITIGENVVVGAGSLVTKDLESHGLYYGSPAKRIRDRKPSEKFLK</sequence>
<dbReference type="RefSeq" id="WP_311498698.1">
    <property type="nucleotide sequence ID" value="NZ_JAVRHN010000002.1"/>
</dbReference>
<dbReference type="NCBIfam" id="TIGR03570">
    <property type="entry name" value="NeuD_NnaD"/>
    <property type="match status" value="1"/>
</dbReference>
<dbReference type="InterPro" id="IPR020019">
    <property type="entry name" value="AcTrfase_PglD-like"/>
</dbReference>
<comment type="caution">
    <text evidence="3">The sequence shown here is derived from an EMBL/GenBank/DDBJ whole genome shotgun (WGS) entry which is preliminary data.</text>
</comment>
<dbReference type="Gene3D" id="3.40.50.20">
    <property type="match status" value="1"/>
</dbReference>
<dbReference type="SUPFAM" id="SSF51161">
    <property type="entry name" value="Trimeric LpxA-like enzymes"/>
    <property type="match status" value="1"/>
</dbReference>
<dbReference type="PANTHER" id="PTHR43300:SF7">
    <property type="entry name" value="UDP-N-ACETYLBACILLOSAMINE N-ACETYLTRANSFERASE"/>
    <property type="match status" value="1"/>
</dbReference>
<reference evidence="3 4" key="1">
    <citation type="submission" date="2023-09" db="EMBL/GenBank/DDBJ databases">
        <authorList>
            <person name="Rey-Velasco X."/>
        </authorList>
    </citation>
    <scope>NUCLEOTIDE SEQUENCE [LARGE SCALE GENOMIC DNA]</scope>
    <source>
        <strain evidence="3 4">F225</strain>
    </source>
</reference>
<accession>A0ABU3DNH0</accession>
<comment type="similarity">
    <text evidence="1">Belongs to the transferase hexapeptide repeat family.</text>
</comment>
<evidence type="ECO:0000256" key="1">
    <source>
        <dbReference type="ARBA" id="ARBA00007274"/>
    </source>
</evidence>
<dbReference type="PANTHER" id="PTHR43300">
    <property type="entry name" value="ACETYLTRANSFERASE"/>
    <property type="match status" value="1"/>
</dbReference>
<keyword evidence="4" id="KW-1185">Reference proteome</keyword>
<dbReference type="InterPro" id="IPR011004">
    <property type="entry name" value="Trimer_LpxA-like_sf"/>
</dbReference>
<dbReference type="InterPro" id="IPR050179">
    <property type="entry name" value="Trans_hexapeptide_repeat"/>
</dbReference>
<dbReference type="Pfam" id="PF17836">
    <property type="entry name" value="PglD_N"/>
    <property type="match status" value="1"/>
</dbReference>
<evidence type="ECO:0000313" key="4">
    <source>
        <dbReference type="Proteomes" id="UP001253848"/>
    </source>
</evidence>
<organism evidence="3 4">
    <name type="scientific">Autumnicola psychrophila</name>
    <dbReference type="NCBI Taxonomy" id="3075592"/>
    <lineage>
        <taxon>Bacteria</taxon>
        <taxon>Pseudomonadati</taxon>
        <taxon>Bacteroidota</taxon>
        <taxon>Flavobacteriia</taxon>
        <taxon>Flavobacteriales</taxon>
        <taxon>Flavobacteriaceae</taxon>
        <taxon>Autumnicola</taxon>
    </lineage>
</organism>
<evidence type="ECO:0000313" key="3">
    <source>
        <dbReference type="EMBL" id="MDT0685263.1"/>
    </source>
</evidence>
<dbReference type="Proteomes" id="UP001253848">
    <property type="component" value="Unassembled WGS sequence"/>
</dbReference>
<dbReference type="EMBL" id="JAVRHN010000002">
    <property type="protein sequence ID" value="MDT0685263.1"/>
    <property type="molecule type" value="Genomic_DNA"/>
</dbReference>
<proteinExistence type="inferred from homology"/>
<evidence type="ECO:0000259" key="2">
    <source>
        <dbReference type="Pfam" id="PF17836"/>
    </source>
</evidence>